<protein>
    <submittedName>
        <fullName evidence="1">Uncharacterized protein</fullName>
    </submittedName>
</protein>
<dbReference type="Proteomes" id="UP001597413">
    <property type="component" value="Unassembled WGS sequence"/>
</dbReference>
<keyword evidence="2" id="KW-1185">Reference proteome</keyword>
<evidence type="ECO:0000313" key="2">
    <source>
        <dbReference type="Proteomes" id="UP001597413"/>
    </source>
</evidence>
<dbReference type="RefSeq" id="WP_377393034.1">
    <property type="nucleotide sequence ID" value="NZ_JBHUIX010000018.1"/>
</dbReference>
<sequence>MPYLQDHGPGYQGGSTSYHAARSMKLKAATIRDQVLDCLRSTSSPLSSEQIASIIGLPYESVQPRLAELRSAGKAFDSGIRRLSRFGKPIIAWTHIKPKEPAK</sequence>
<proteinExistence type="predicted"/>
<accession>A0ABW5AEF9</accession>
<name>A0ABW5AEF9_9RHOB</name>
<evidence type="ECO:0000313" key="1">
    <source>
        <dbReference type="EMBL" id="MFD2175708.1"/>
    </source>
</evidence>
<comment type="caution">
    <text evidence="1">The sequence shown here is derived from an EMBL/GenBank/DDBJ whole genome shotgun (WGS) entry which is preliminary data.</text>
</comment>
<dbReference type="EMBL" id="JBHUIX010000018">
    <property type="protein sequence ID" value="MFD2175708.1"/>
    <property type="molecule type" value="Genomic_DNA"/>
</dbReference>
<gene>
    <name evidence="1" type="ORF">ACFSM0_16560</name>
</gene>
<reference evidence="2" key="1">
    <citation type="journal article" date="2019" name="Int. J. Syst. Evol. Microbiol.">
        <title>The Global Catalogue of Microorganisms (GCM) 10K type strain sequencing project: providing services to taxonomists for standard genome sequencing and annotation.</title>
        <authorList>
            <consortium name="The Broad Institute Genomics Platform"/>
            <consortium name="The Broad Institute Genome Sequencing Center for Infectious Disease"/>
            <person name="Wu L."/>
            <person name="Ma J."/>
        </authorList>
    </citation>
    <scope>NUCLEOTIDE SEQUENCE [LARGE SCALE GENOMIC DNA]</scope>
    <source>
        <strain evidence="2">CCUG 55131</strain>
    </source>
</reference>
<organism evidence="1 2">
    <name type="scientific">Rhodobacter lacus</name>
    <dbReference type="NCBI Taxonomy" id="1641972"/>
    <lineage>
        <taxon>Bacteria</taxon>
        <taxon>Pseudomonadati</taxon>
        <taxon>Pseudomonadota</taxon>
        <taxon>Alphaproteobacteria</taxon>
        <taxon>Rhodobacterales</taxon>
        <taxon>Rhodobacter group</taxon>
        <taxon>Rhodobacter</taxon>
    </lineage>
</organism>